<proteinExistence type="predicted"/>
<evidence type="ECO:0000313" key="3">
    <source>
        <dbReference type="Proteomes" id="UP000076234"/>
    </source>
</evidence>
<dbReference type="PANTHER" id="PTHR31527">
    <property type="entry name" value="RE64534P"/>
    <property type="match status" value="1"/>
</dbReference>
<dbReference type="Pfam" id="PF09347">
    <property type="entry name" value="DUF1989"/>
    <property type="match status" value="1"/>
</dbReference>
<dbReference type="STRING" id="1219058.AOA14_16130"/>
<dbReference type="AlphaFoldDB" id="A0A142W3M9"/>
<name>A0A142W3M9_9SPHN</name>
<reference evidence="2 3" key="2">
    <citation type="journal article" date="2016" name="Genome Announc.">
        <title>Complete Genome Sequence of Sphingopyxis terrae Strain 203-1 (NBRC 111660), a Polyethylene Glycol Degrader.</title>
        <authorList>
            <person name="Ohtsubo Y."/>
            <person name="Nonoyama S."/>
            <person name="Nagata Y."/>
            <person name="Numata M."/>
            <person name="Tsuchikane K."/>
            <person name="Hosoyama A."/>
            <person name="Yamazoe A."/>
            <person name="Tsuda M."/>
            <person name="Fujita N."/>
            <person name="Kawai F."/>
        </authorList>
    </citation>
    <scope>NUCLEOTIDE SEQUENCE [LARGE SCALE GENOMIC DNA]</scope>
    <source>
        <strain evidence="2 3">203-1</strain>
    </source>
</reference>
<sequence>MTERIPPRSGAAFQLAKGATLCVIDPEGGQVSDLLAFSADDPREVVSNGRTFDYEETIRLTAGNRLWSNRSNALLEIVEDSCGVHDFLLTPCSEATFRHFYADKPVHRGCFGNLAEALAPYGIDADAIPVAFNLFMNVPVDGEGKFRVLSPTTRAGDFIRLRALTDLIIGLTACSAYDSCGGSFKPIDFRIE</sequence>
<dbReference type="KEGG" id="ster:AOA14_16130"/>
<dbReference type="PANTHER" id="PTHR31527:SF0">
    <property type="entry name" value="RE64534P"/>
    <property type="match status" value="1"/>
</dbReference>
<accession>A0A142W3M9</accession>
<dbReference type="EMBL" id="CP013342">
    <property type="protein sequence ID" value="AMU96135.1"/>
    <property type="molecule type" value="Genomic_DNA"/>
</dbReference>
<feature type="domain" description="DUF1989" evidence="1">
    <location>
        <begin position="3"/>
        <end position="168"/>
    </location>
</feature>
<evidence type="ECO:0000313" key="2">
    <source>
        <dbReference type="EMBL" id="AMU96135.1"/>
    </source>
</evidence>
<reference evidence="3" key="1">
    <citation type="submission" date="2015-11" db="EMBL/GenBank/DDBJ databases">
        <title>Complete genome sequence of a polyethylene glycol-degrading strain Sphingopyxis terrae strain 203-1 (NBRC 15098).</title>
        <authorList>
            <person name="Yoshiyuki O."/>
            <person name="Shouta N."/>
            <person name="Nagata Y."/>
            <person name="Numata M."/>
            <person name="Tsuchikane K."/>
            <person name="Hosoyama A."/>
            <person name="Yamazoe A."/>
            <person name="Tsuda M."/>
            <person name="Fujita N."/>
            <person name="Kawai F."/>
        </authorList>
    </citation>
    <scope>NUCLEOTIDE SEQUENCE [LARGE SCALE GENOMIC DNA]</scope>
    <source>
        <strain evidence="3">203-1</strain>
    </source>
</reference>
<dbReference type="Proteomes" id="UP000076234">
    <property type="component" value="Chromosome"/>
</dbReference>
<organism evidence="2 3">
    <name type="scientific">Sphingopyxis terrae subsp. terrae NBRC 15098</name>
    <dbReference type="NCBI Taxonomy" id="1219058"/>
    <lineage>
        <taxon>Bacteria</taxon>
        <taxon>Pseudomonadati</taxon>
        <taxon>Pseudomonadota</taxon>
        <taxon>Alphaproteobacteria</taxon>
        <taxon>Sphingomonadales</taxon>
        <taxon>Sphingomonadaceae</taxon>
        <taxon>Sphingopyxis</taxon>
    </lineage>
</organism>
<protein>
    <submittedName>
        <fullName evidence="2">Urea carboxylase-associated protein</fullName>
    </submittedName>
</protein>
<dbReference type="RefSeq" id="WP_062902525.1">
    <property type="nucleotide sequence ID" value="NZ_CP013342.1"/>
</dbReference>
<evidence type="ECO:0000259" key="1">
    <source>
        <dbReference type="Pfam" id="PF09347"/>
    </source>
</evidence>
<dbReference type="InterPro" id="IPR018959">
    <property type="entry name" value="DUF1989"/>
</dbReference>
<gene>
    <name evidence="2" type="ORF">AOA14_16130</name>
</gene>